<dbReference type="Pfam" id="PF00005">
    <property type="entry name" value="ABC_tran"/>
    <property type="match status" value="1"/>
</dbReference>
<accession>X0ZWE4</accession>
<name>X0ZWE4_9ZZZZ</name>
<sequence>MIKIQNLNFKYPGGDFQLDISEFLIAKGEKVAVIGPSGSGKTTLLNLIAGIMTPQKGTVGVGNTQVSSLSNGERRDFRISNVGFVFQDFELLDYLNVFDNVLHPYRITGALKLDKS</sequence>
<evidence type="ECO:0000259" key="1">
    <source>
        <dbReference type="Pfam" id="PF00005"/>
    </source>
</evidence>
<organism evidence="2">
    <name type="scientific">marine sediment metagenome</name>
    <dbReference type="NCBI Taxonomy" id="412755"/>
    <lineage>
        <taxon>unclassified sequences</taxon>
        <taxon>metagenomes</taxon>
        <taxon>ecological metagenomes</taxon>
    </lineage>
</organism>
<protein>
    <recommendedName>
        <fullName evidence="1">ABC transporter domain-containing protein</fullName>
    </recommendedName>
</protein>
<dbReference type="AlphaFoldDB" id="X0ZWE4"/>
<dbReference type="Gene3D" id="3.40.50.300">
    <property type="entry name" value="P-loop containing nucleotide triphosphate hydrolases"/>
    <property type="match status" value="1"/>
</dbReference>
<reference evidence="2" key="1">
    <citation type="journal article" date="2014" name="Front. Microbiol.">
        <title>High frequency of phylogenetically diverse reductive dehalogenase-homologous genes in deep subseafloor sedimentary metagenomes.</title>
        <authorList>
            <person name="Kawai M."/>
            <person name="Futagami T."/>
            <person name="Toyoda A."/>
            <person name="Takaki Y."/>
            <person name="Nishi S."/>
            <person name="Hori S."/>
            <person name="Arai W."/>
            <person name="Tsubouchi T."/>
            <person name="Morono Y."/>
            <person name="Uchiyama I."/>
            <person name="Ito T."/>
            <person name="Fujiyama A."/>
            <person name="Inagaki F."/>
            <person name="Takami H."/>
        </authorList>
    </citation>
    <scope>NUCLEOTIDE SEQUENCE</scope>
    <source>
        <strain evidence="2">Expedition CK06-06</strain>
    </source>
</reference>
<dbReference type="GO" id="GO:0016887">
    <property type="term" value="F:ATP hydrolysis activity"/>
    <property type="evidence" value="ECO:0007669"/>
    <property type="project" value="InterPro"/>
</dbReference>
<feature type="non-terminal residue" evidence="2">
    <location>
        <position position="116"/>
    </location>
</feature>
<dbReference type="InterPro" id="IPR027417">
    <property type="entry name" value="P-loop_NTPase"/>
</dbReference>
<evidence type="ECO:0000313" key="2">
    <source>
        <dbReference type="EMBL" id="GAG62232.1"/>
    </source>
</evidence>
<gene>
    <name evidence="2" type="ORF">S01H4_17498</name>
</gene>
<feature type="domain" description="ABC transporter" evidence="1">
    <location>
        <begin position="22"/>
        <end position="100"/>
    </location>
</feature>
<dbReference type="GO" id="GO:0005524">
    <property type="term" value="F:ATP binding"/>
    <property type="evidence" value="ECO:0007669"/>
    <property type="project" value="InterPro"/>
</dbReference>
<dbReference type="InterPro" id="IPR015854">
    <property type="entry name" value="ABC_transpr_LolD-like"/>
</dbReference>
<comment type="caution">
    <text evidence="2">The sequence shown here is derived from an EMBL/GenBank/DDBJ whole genome shotgun (WGS) entry which is preliminary data.</text>
</comment>
<dbReference type="EMBL" id="BART01007716">
    <property type="protein sequence ID" value="GAG62232.1"/>
    <property type="molecule type" value="Genomic_DNA"/>
</dbReference>
<dbReference type="GO" id="GO:0005886">
    <property type="term" value="C:plasma membrane"/>
    <property type="evidence" value="ECO:0007669"/>
    <property type="project" value="TreeGrafter"/>
</dbReference>
<dbReference type="PANTHER" id="PTHR24220:SF659">
    <property type="entry name" value="TRANSPORTER, PUTATIVE-RELATED"/>
    <property type="match status" value="1"/>
</dbReference>
<dbReference type="SUPFAM" id="SSF52540">
    <property type="entry name" value="P-loop containing nucleoside triphosphate hydrolases"/>
    <property type="match status" value="1"/>
</dbReference>
<dbReference type="PANTHER" id="PTHR24220">
    <property type="entry name" value="IMPORT ATP-BINDING PROTEIN"/>
    <property type="match status" value="1"/>
</dbReference>
<proteinExistence type="predicted"/>
<dbReference type="GO" id="GO:0022857">
    <property type="term" value="F:transmembrane transporter activity"/>
    <property type="evidence" value="ECO:0007669"/>
    <property type="project" value="TreeGrafter"/>
</dbReference>
<dbReference type="InterPro" id="IPR003439">
    <property type="entry name" value="ABC_transporter-like_ATP-bd"/>
</dbReference>